<sequence>MEARPPSSESLPQPGSRRFSLRSWTGRWLRCWVPAFVSTQLKTSPFTPSLMTSPVLDGETAPCDVDETSAAKTPLPSSIATPPGASAAFMPPTVHQDRHEINEGQRFMSSTKTTSAAASVNTAASFKTATMLAADASTIRFPSNVSAITSSSSANMTDDAHGFWRSSTNTSVQPSSASAASTPRRLTPSIVPLPEEVHAVKLWATMETTAAPNIFRNTPPFSLPASTSAADALAADEMRTSPACVELPGPQSLFIRSAAASGCDRRSIGLLQRQVLAEQLSVPPSQS</sequence>
<reference evidence="2 3" key="1">
    <citation type="journal article" date="2015" name="PLoS Pathog.">
        <title>Leptomonas seymouri: Adaptations to the Dixenous Life Cycle Analyzed by Genome Sequencing, Transcriptome Profiling and Co-infection with Leishmania donovani.</title>
        <authorList>
            <person name="Kraeva N."/>
            <person name="Butenko A."/>
            <person name="Hlavacova J."/>
            <person name="Kostygov A."/>
            <person name="Myskova J."/>
            <person name="Grybchuk D."/>
            <person name="Lestinova T."/>
            <person name="Votypka J."/>
            <person name="Volf P."/>
            <person name="Opperdoes F."/>
            <person name="Flegontov P."/>
            <person name="Lukes J."/>
            <person name="Yurchenko V."/>
        </authorList>
    </citation>
    <scope>NUCLEOTIDE SEQUENCE [LARGE SCALE GENOMIC DNA]</scope>
    <source>
        <strain evidence="2 3">ATCC 30220</strain>
    </source>
</reference>
<accession>A0A0N0P6X8</accession>
<dbReference type="EMBL" id="LJSK01000060">
    <property type="protein sequence ID" value="KPI88129.1"/>
    <property type="molecule type" value="Genomic_DNA"/>
</dbReference>
<dbReference type="OrthoDB" id="266245at2759"/>
<dbReference type="VEuPathDB" id="TriTrypDB:Lsey_0060_0040"/>
<evidence type="ECO:0000313" key="2">
    <source>
        <dbReference type="EMBL" id="KPI88129.1"/>
    </source>
</evidence>
<feature type="region of interest" description="Disordered" evidence="1">
    <location>
        <begin position="165"/>
        <end position="184"/>
    </location>
</feature>
<name>A0A0N0P6X8_LEPSE</name>
<proteinExistence type="predicted"/>
<evidence type="ECO:0000256" key="1">
    <source>
        <dbReference type="SAM" id="MobiDB-lite"/>
    </source>
</evidence>
<protein>
    <submittedName>
        <fullName evidence="2">Uncharacterized protein</fullName>
    </submittedName>
</protein>
<dbReference type="AlphaFoldDB" id="A0A0N0P6X8"/>
<comment type="caution">
    <text evidence="2">The sequence shown here is derived from an EMBL/GenBank/DDBJ whole genome shotgun (WGS) entry which is preliminary data.</text>
</comment>
<feature type="compositionally biased region" description="Polar residues" evidence="1">
    <location>
        <begin position="165"/>
        <end position="174"/>
    </location>
</feature>
<organism evidence="2 3">
    <name type="scientific">Leptomonas seymouri</name>
    <dbReference type="NCBI Taxonomy" id="5684"/>
    <lineage>
        <taxon>Eukaryota</taxon>
        <taxon>Discoba</taxon>
        <taxon>Euglenozoa</taxon>
        <taxon>Kinetoplastea</taxon>
        <taxon>Metakinetoplastina</taxon>
        <taxon>Trypanosomatida</taxon>
        <taxon>Trypanosomatidae</taxon>
        <taxon>Leishmaniinae</taxon>
        <taxon>Leptomonas</taxon>
    </lineage>
</organism>
<evidence type="ECO:0000313" key="3">
    <source>
        <dbReference type="Proteomes" id="UP000038009"/>
    </source>
</evidence>
<keyword evidence="3" id="KW-1185">Reference proteome</keyword>
<gene>
    <name evidence="2" type="ORF">ABL78_2762</name>
</gene>
<dbReference type="Proteomes" id="UP000038009">
    <property type="component" value="Unassembled WGS sequence"/>
</dbReference>